<dbReference type="Proteomes" id="UP000824120">
    <property type="component" value="Chromosome 7"/>
</dbReference>
<evidence type="ECO:0000313" key="1">
    <source>
        <dbReference type="EMBL" id="KAG5596233.1"/>
    </source>
</evidence>
<proteinExistence type="predicted"/>
<comment type="caution">
    <text evidence="1">The sequence shown here is derived from an EMBL/GenBank/DDBJ whole genome shotgun (WGS) entry which is preliminary data.</text>
</comment>
<name>A0A9J5Y782_SOLCO</name>
<organism evidence="1 2">
    <name type="scientific">Solanum commersonii</name>
    <name type="common">Commerson's wild potato</name>
    <name type="synonym">Commerson's nightshade</name>
    <dbReference type="NCBI Taxonomy" id="4109"/>
    <lineage>
        <taxon>Eukaryota</taxon>
        <taxon>Viridiplantae</taxon>
        <taxon>Streptophyta</taxon>
        <taxon>Embryophyta</taxon>
        <taxon>Tracheophyta</taxon>
        <taxon>Spermatophyta</taxon>
        <taxon>Magnoliopsida</taxon>
        <taxon>eudicotyledons</taxon>
        <taxon>Gunneridae</taxon>
        <taxon>Pentapetalae</taxon>
        <taxon>asterids</taxon>
        <taxon>lamiids</taxon>
        <taxon>Solanales</taxon>
        <taxon>Solanaceae</taxon>
        <taxon>Solanoideae</taxon>
        <taxon>Solaneae</taxon>
        <taxon>Solanum</taxon>
    </lineage>
</organism>
<dbReference type="EMBL" id="JACXVP010000007">
    <property type="protein sequence ID" value="KAG5596233.1"/>
    <property type="molecule type" value="Genomic_DNA"/>
</dbReference>
<sequence length="103" mass="11761">MGICLIDYGHFCHFICYPFSISFLASFTDLHHVPLFYSTSKQKLGSFLSSQGYCCNVKIAIKMYQVAGEEMFMFWTVCKIQLQVMSSVTTLIFFISFAPPPET</sequence>
<gene>
    <name evidence="1" type="ORF">H5410_037465</name>
</gene>
<dbReference type="OrthoDB" id="1874341at2759"/>
<reference evidence="1 2" key="1">
    <citation type="submission" date="2020-09" db="EMBL/GenBank/DDBJ databases">
        <title>De no assembly of potato wild relative species, Solanum commersonii.</title>
        <authorList>
            <person name="Cho K."/>
        </authorList>
    </citation>
    <scope>NUCLEOTIDE SEQUENCE [LARGE SCALE GENOMIC DNA]</scope>
    <source>
        <strain evidence="1">LZ3.2</strain>
        <tissue evidence="1">Leaf</tissue>
    </source>
</reference>
<evidence type="ECO:0000313" key="2">
    <source>
        <dbReference type="Proteomes" id="UP000824120"/>
    </source>
</evidence>
<accession>A0A9J5Y782</accession>
<keyword evidence="2" id="KW-1185">Reference proteome</keyword>
<dbReference type="AlphaFoldDB" id="A0A9J5Y782"/>
<protein>
    <submittedName>
        <fullName evidence="1">Uncharacterized protein</fullName>
    </submittedName>
</protein>